<organism evidence="2 3">
    <name type="scientific">Chelonoidis abingdonii</name>
    <name type="common">Abingdon island giant tortoise</name>
    <name type="synonym">Testudo abingdonii</name>
    <dbReference type="NCBI Taxonomy" id="106734"/>
    <lineage>
        <taxon>Eukaryota</taxon>
        <taxon>Metazoa</taxon>
        <taxon>Chordata</taxon>
        <taxon>Craniata</taxon>
        <taxon>Vertebrata</taxon>
        <taxon>Euteleostomi</taxon>
        <taxon>Archelosauria</taxon>
        <taxon>Testudinata</taxon>
        <taxon>Testudines</taxon>
        <taxon>Cryptodira</taxon>
        <taxon>Durocryptodira</taxon>
        <taxon>Testudinoidea</taxon>
        <taxon>Testudinidae</taxon>
        <taxon>Chelonoidis</taxon>
    </lineage>
</organism>
<dbReference type="AlphaFoldDB" id="A0A8C0G1G0"/>
<reference evidence="2" key="2">
    <citation type="submission" date="2025-09" db="UniProtKB">
        <authorList>
            <consortium name="Ensembl"/>
        </authorList>
    </citation>
    <scope>IDENTIFICATION</scope>
</reference>
<feature type="region of interest" description="Disordered" evidence="1">
    <location>
        <begin position="69"/>
        <end position="100"/>
    </location>
</feature>
<sequence>MLCAGSPLPKPSWEREEGAACLRVPTHAQACPARLRLLPSSPGATSGFKSSWKLSVFLWRPAWVSKPGPSFGQHGGGASGPELGQARGHPGARMSLGGGGQDSQGPCSLCGHPWGSCSLGGHLWGPCSPCGHPWGSCSLGGHLWGPCSPCGHPWGSCSLGGHLWGPCSPCGHPWGSCSLGGHLWGPCSPCGHPWGSCSFARGTPRGSRPESSGSWAVPPLGLGLSGWRMQPVTKGNGE</sequence>
<evidence type="ECO:0000313" key="2">
    <source>
        <dbReference type="Ensembl" id="ENSCABP00000002311.1"/>
    </source>
</evidence>
<accession>A0A8C0G1G0</accession>
<name>A0A8C0G1G0_CHEAB</name>
<evidence type="ECO:0000313" key="3">
    <source>
        <dbReference type="Proteomes" id="UP000694404"/>
    </source>
</evidence>
<dbReference type="Proteomes" id="UP000694404">
    <property type="component" value="Unplaced"/>
</dbReference>
<proteinExistence type="predicted"/>
<protein>
    <submittedName>
        <fullName evidence="2">Uncharacterized protein</fullName>
    </submittedName>
</protein>
<keyword evidence="3" id="KW-1185">Reference proteome</keyword>
<reference evidence="2" key="1">
    <citation type="submission" date="2025-08" db="UniProtKB">
        <authorList>
            <consortium name="Ensembl"/>
        </authorList>
    </citation>
    <scope>IDENTIFICATION</scope>
</reference>
<evidence type="ECO:0000256" key="1">
    <source>
        <dbReference type="SAM" id="MobiDB-lite"/>
    </source>
</evidence>
<dbReference type="Ensembl" id="ENSCABT00000002490.1">
    <property type="protein sequence ID" value="ENSCABP00000002311.1"/>
    <property type="gene ID" value="ENSCABG00000001806.1"/>
</dbReference>